<feature type="domain" description="HTH psq-type" evidence="8">
    <location>
        <begin position="103"/>
        <end position="154"/>
    </location>
</feature>
<organism evidence="9 10">
    <name type="scientific">Temnothorax longispinosus</name>
    <dbReference type="NCBI Taxonomy" id="300112"/>
    <lineage>
        <taxon>Eukaryota</taxon>
        <taxon>Metazoa</taxon>
        <taxon>Ecdysozoa</taxon>
        <taxon>Arthropoda</taxon>
        <taxon>Hexapoda</taxon>
        <taxon>Insecta</taxon>
        <taxon>Pterygota</taxon>
        <taxon>Neoptera</taxon>
        <taxon>Endopterygota</taxon>
        <taxon>Hymenoptera</taxon>
        <taxon>Apocrita</taxon>
        <taxon>Aculeata</taxon>
        <taxon>Formicoidea</taxon>
        <taxon>Formicidae</taxon>
        <taxon>Myrmicinae</taxon>
        <taxon>Temnothorax</taxon>
    </lineage>
</organism>
<evidence type="ECO:0000256" key="4">
    <source>
        <dbReference type="ARBA" id="ARBA00023015"/>
    </source>
</evidence>
<protein>
    <submittedName>
        <fullName evidence="9">Protein distal antenna</fullName>
    </submittedName>
</protein>
<dbReference type="Proteomes" id="UP000310200">
    <property type="component" value="Unassembled WGS sequence"/>
</dbReference>
<dbReference type="InterPro" id="IPR007889">
    <property type="entry name" value="HTH_Psq"/>
</dbReference>
<evidence type="ECO:0000256" key="6">
    <source>
        <dbReference type="ARBA" id="ARBA00023163"/>
    </source>
</evidence>
<keyword evidence="4" id="KW-0805">Transcription regulation</keyword>
<dbReference type="GO" id="GO:0005634">
    <property type="term" value="C:nucleus"/>
    <property type="evidence" value="ECO:0007669"/>
    <property type="project" value="UniProtKB-SubCell"/>
</dbReference>
<evidence type="ECO:0000256" key="3">
    <source>
        <dbReference type="ARBA" id="ARBA00022553"/>
    </source>
</evidence>
<evidence type="ECO:0000256" key="2">
    <source>
        <dbReference type="ARBA" id="ARBA00022473"/>
    </source>
</evidence>
<keyword evidence="3" id="KW-0597">Phosphoprotein</keyword>
<sequence length="419" mass="46286">MTAEPCFDEGQEDVYRIVIVKDSNMNQLQAGEALAPFLQTPRDTDRRDCRQTCERQQLSLNYCPNYDLSRYNTLNVSDPGPSTSQSSILQTMPRNESSQSTGKRKKTMYSPEQKLVAIDMVRDRRSKADTSRMLGISESTLRGWCKAEDKIRAQLNNARTAGTYDHTSQSTPTQNTMGMSTCGVAERVNEESEAGPAPKRPKIDNNLTFVAAAATINMNNMSTVARMGSTMMMSMTNKLLTSNVHINGVRMKYAHELTFTAKIQPRVTASRQNNQSPNAEKLSGSISQPTNNRTFPMPSTSANSGSVANNSKSSEDCKKLDDILRQPGAGQSECSIAEILANNAMNNNNSNVDHVDNKTSENSLPPEFAVMLEYGTKFADWLEKYGSAVCTFHQVFQINGILRSMSNWAESKENSNGTS</sequence>
<keyword evidence="5" id="KW-0238">DNA-binding</keyword>
<gene>
    <name evidence="9" type="ORF">DBV15_07128</name>
</gene>
<dbReference type="InterPro" id="IPR009057">
    <property type="entry name" value="Homeodomain-like_sf"/>
</dbReference>
<dbReference type="EMBL" id="QBLH01000331">
    <property type="protein sequence ID" value="TGZ56514.1"/>
    <property type="molecule type" value="Genomic_DNA"/>
</dbReference>
<evidence type="ECO:0000256" key="1">
    <source>
        <dbReference type="ARBA" id="ARBA00004123"/>
    </source>
</evidence>
<comment type="subcellular location">
    <subcellularLocation>
        <location evidence="1">Nucleus</location>
    </subcellularLocation>
</comment>
<feature type="compositionally biased region" description="Polar residues" evidence="7">
    <location>
        <begin position="76"/>
        <end position="101"/>
    </location>
</feature>
<name>A0A4V3SCF8_9HYME</name>
<dbReference type="AlphaFoldDB" id="A0A4V3SCF8"/>
<feature type="compositionally biased region" description="Polar residues" evidence="7">
    <location>
        <begin position="267"/>
        <end position="312"/>
    </location>
</feature>
<evidence type="ECO:0000256" key="7">
    <source>
        <dbReference type="SAM" id="MobiDB-lite"/>
    </source>
</evidence>
<dbReference type="Gene3D" id="1.10.10.10">
    <property type="entry name" value="Winged helix-like DNA-binding domain superfamily/Winged helix DNA-binding domain"/>
    <property type="match status" value="1"/>
</dbReference>
<feature type="region of interest" description="Disordered" evidence="7">
    <location>
        <begin position="76"/>
        <end position="110"/>
    </location>
</feature>
<dbReference type="InterPro" id="IPR051839">
    <property type="entry name" value="RD_transcriptional_regulator"/>
</dbReference>
<evidence type="ECO:0000313" key="10">
    <source>
        <dbReference type="Proteomes" id="UP000310200"/>
    </source>
</evidence>
<evidence type="ECO:0000256" key="5">
    <source>
        <dbReference type="ARBA" id="ARBA00023125"/>
    </source>
</evidence>
<evidence type="ECO:0000313" key="9">
    <source>
        <dbReference type="EMBL" id="TGZ56514.1"/>
    </source>
</evidence>
<keyword evidence="2" id="KW-0217">Developmental protein</keyword>
<keyword evidence="6" id="KW-0804">Transcription</keyword>
<proteinExistence type="predicted"/>
<dbReference type="InterPro" id="IPR036388">
    <property type="entry name" value="WH-like_DNA-bd_sf"/>
</dbReference>
<feature type="region of interest" description="Disordered" evidence="7">
    <location>
        <begin position="265"/>
        <end position="314"/>
    </location>
</feature>
<dbReference type="PANTHER" id="PTHR33215">
    <property type="entry name" value="PROTEIN DISTAL ANTENNA"/>
    <property type="match status" value="1"/>
</dbReference>
<dbReference type="GO" id="GO:0003677">
    <property type="term" value="F:DNA binding"/>
    <property type="evidence" value="ECO:0007669"/>
    <property type="project" value="UniProtKB-KW"/>
</dbReference>
<keyword evidence="10" id="KW-1185">Reference proteome</keyword>
<comment type="caution">
    <text evidence="9">The sequence shown here is derived from an EMBL/GenBank/DDBJ whole genome shotgun (WGS) entry which is preliminary data.</text>
</comment>
<dbReference type="PANTHER" id="PTHR33215:SF13">
    <property type="entry name" value="PROTEIN DISTAL ANTENNA"/>
    <property type="match status" value="1"/>
</dbReference>
<accession>A0A4V3SCF8</accession>
<reference evidence="9 10" key="1">
    <citation type="journal article" date="2019" name="Philos. Trans. R. Soc. Lond., B, Biol. Sci.">
        <title>Ant behaviour and brain gene expression of defending hosts depend on the ecological success of the intruding social parasite.</title>
        <authorList>
            <person name="Kaur R."/>
            <person name="Stoldt M."/>
            <person name="Jongepier E."/>
            <person name="Feldmeyer B."/>
            <person name="Menzel F."/>
            <person name="Bornberg-Bauer E."/>
            <person name="Foitzik S."/>
        </authorList>
    </citation>
    <scope>NUCLEOTIDE SEQUENCE [LARGE SCALE GENOMIC DNA]</scope>
    <source>
        <tissue evidence="9">Whole body</tissue>
    </source>
</reference>
<dbReference type="Pfam" id="PF04218">
    <property type="entry name" value="CENP-B_N"/>
    <property type="match status" value="1"/>
</dbReference>
<evidence type="ECO:0000259" key="8">
    <source>
        <dbReference type="Pfam" id="PF04218"/>
    </source>
</evidence>
<dbReference type="SUPFAM" id="SSF46689">
    <property type="entry name" value="Homeodomain-like"/>
    <property type="match status" value="1"/>
</dbReference>